<evidence type="ECO:0000313" key="3">
    <source>
        <dbReference type="Proteomes" id="UP001242045"/>
    </source>
</evidence>
<feature type="transmembrane region" description="Helical" evidence="1">
    <location>
        <begin position="161"/>
        <end position="183"/>
    </location>
</feature>
<name>A0AAW8CZI1_9BURK</name>
<dbReference type="Proteomes" id="UP001242045">
    <property type="component" value="Unassembled WGS sequence"/>
</dbReference>
<gene>
    <name evidence="2" type="ORF">J2W31_002208</name>
</gene>
<sequence length="280" mass="30092">MKLNLVPARTGAAWVRSGLKTFWQQPLAFISLFFLFMAAISMVSVLPIIGSVIAPVLLPFMTLGLMVATSVAHENSNPDALIRATRPGDLQRPTGSAMFFEVFGAMRAEWRSLVVLGVISAVYFVFAVMVTALVDGGQLMRAYLLDDAISPEVMASSDFQLARVLLMCLNLPLSLAMWHAPALVHWHRVEPVKSIFFSIVALFRNFGAYALFVLSWFGVFLLAGIAMGLVATVLVGVGALGAGGAAVAVGNILMIGTALVLAAMSLSSTWFTFRDSFDPN</sequence>
<keyword evidence="1" id="KW-0472">Membrane</keyword>
<comment type="caution">
    <text evidence="2">The sequence shown here is derived from an EMBL/GenBank/DDBJ whole genome shotgun (WGS) entry which is preliminary data.</text>
</comment>
<feature type="transmembrane region" description="Helical" evidence="1">
    <location>
        <begin position="220"/>
        <end position="240"/>
    </location>
</feature>
<dbReference type="RefSeq" id="WP_307684775.1">
    <property type="nucleotide sequence ID" value="NZ_JAUSRD010000004.1"/>
</dbReference>
<keyword evidence="1" id="KW-0812">Transmembrane</keyword>
<evidence type="ECO:0000313" key="2">
    <source>
        <dbReference type="EMBL" id="MDP9893097.1"/>
    </source>
</evidence>
<dbReference type="NCBIfam" id="NF041043">
    <property type="entry name" value="BPSS1780_fam"/>
    <property type="match status" value="1"/>
</dbReference>
<protein>
    <submittedName>
        <fullName evidence="2">Uncharacterized protein</fullName>
    </submittedName>
</protein>
<accession>A0AAW8CZI1</accession>
<keyword evidence="1" id="KW-1133">Transmembrane helix</keyword>
<feature type="transmembrane region" description="Helical" evidence="1">
    <location>
        <begin position="252"/>
        <end position="273"/>
    </location>
</feature>
<evidence type="ECO:0000256" key="1">
    <source>
        <dbReference type="SAM" id="Phobius"/>
    </source>
</evidence>
<feature type="transmembrane region" description="Helical" evidence="1">
    <location>
        <begin position="113"/>
        <end position="134"/>
    </location>
</feature>
<organism evidence="2 3">
    <name type="scientific">Variovorax boronicumulans</name>
    <dbReference type="NCBI Taxonomy" id="436515"/>
    <lineage>
        <taxon>Bacteria</taxon>
        <taxon>Pseudomonadati</taxon>
        <taxon>Pseudomonadota</taxon>
        <taxon>Betaproteobacteria</taxon>
        <taxon>Burkholderiales</taxon>
        <taxon>Comamonadaceae</taxon>
        <taxon>Variovorax</taxon>
    </lineage>
</organism>
<dbReference type="InterPro" id="IPR047798">
    <property type="entry name" value="BPSS1780-like"/>
</dbReference>
<dbReference type="AlphaFoldDB" id="A0AAW8CZI1"/>
<reference evidence="2" key="1">
    <citation type="submission" date="2023-07" db="EMBL/GenBank/DDBJ databases">
        <title>Sorghum-associated microbial communities from plants grown in Nebraska, USA.</title>
        <authorList>
            <person name="Schachtman D."/>
        </authorList>
    </citation>
    <scope>NUCLEOTIDE SEQUENCE</scope>
    <source>
        <strain evidence="2">DS3754</strain>
    </source>
</reference>
<feature type="transmembrane region" description="Helical" evidence="1">
    <location>
        <begin position="26"/>
        <end position="46"/>
    </location>
</feature>
<dbReference type="EMBL" id="JAUSRD010000004">
    <property type="protein sequence ID" value="MDP9893097.1"/>
    <property type="molecule type" value="Genomic_DNA"/>
</dbReference>
<feature type="transmembrane region" description="Helical" evidence="1">
    <location>
        <begin position="52"/>
        <end position="73"/>
    </location>
</feature>
<feature type="transmembrane region" description="Helical" evidence="1">
    <location>
        <begin position="195"/>
        <end position="214"/>
    </location>
</feature>
<proteinExistence type="predicted"/>